<evidence type="ECO:0000256" key="1">
    <source>
        <dbReference type="SAM" id="MobiDB-lite"/>
    </source>
</evidence>
<dbReference type="Proteomes" id="UP000219327">
    <property type="component" value="Unassembled WGS sequence"/>
</dbReference>
<organism evidence="2 3">
    <name type="scientific">OM182 bacterium MED-G24</name>
    <dbReference type="NCBI Taxonomy" id="1986255"/>
    <lineage>
        <taxon>Bacteria</taxon>
        <taxon>Pseudomonadati</taxon>
        <taxon>Pseudomonadota</taxon>
        <taxon>Gammaproteobacteria</taxon>
        <taxon>OMG group</taxon>
        <taxon>OM182 clade</taxon>
    </lineage>
</organism>
<dbReference type="GO" id="GO:0005886">
    <property type="term" value="C:plasma membrane"/>
    <property type="evidence" value="ECO:0007669"/>
    <property type="project" value="TreeGrafter"/>
</dbReference>
<sequence>MSAFWSLQRKSLQPDKSLPARSHATPGSLQPPPPVEALELELGVELHPLAHPRVPNNDGLQNRIRTVRRELSHQLGFTIPSVQIQRTLGPPVDAFRINVHGESLVTRKTHEEDIGSSSLVLESLARVIIDHAYRLLTQDQIDMKIEMLRSTHASHINDYIPENLTPRTIHQVACRVLWQHVPVLNFETLILTLIEATGPDLEDDSVNDLSQMTRMSLRALLGFSPIAEDRDSAYGEASVAPVITLSLALESYLSTEPASTRVCRQIREQFTAHTQPTQHTGQLAALITRSDLQSKIRDIVALMDR</sequence>
<dbReference type="InterPro" id="IPR001712">
    <property type="entry name" value="T3SS_FHIPEP"/>
</dbReference>
<dbReference type="GO" id="GO:0009306">
    <property type="term" value="P:protein secretion"/>
    <property type="evidence" value="ECO:0007669"/>
    <property type="project" value="InterPro"/>
</dbReference>
<name>A0A2A5WT74_9GAMM</name>
<evidence type="ECO:0000313" key="3">
    <source>
        <dbReference type="Proteomes" id="UP000219327"/>
    </source>
</evidence>
<proteinExistence type="predicted"/>
<dbReference type="AlphaFoldDB" id="A0A2A5WT74"/>
<protein>
    <submittedName>
        <fullName evidence="2">Uncharacterized protein</fullName>
    </submittedName>
</protein>
<dbReference type="EMBL" id="NTKD01000026">
    <property type="protein sequence ID" value="PDH39326.1"/>
    <property type="molecule type" value="Genomic_DNA"/>
</dbReference>
<reference evidence="2 3" key="1">
    <citation type="submission" date="2017-08" db="EMBL/GenBank/DDBJ databases">
        <title>Fine stratification of microbial communities through a metagenomic profile of the photic zone.</title>
        <authorList>
            <person name="Haro-Moreno J.M."/>
            <person name="Lopez-Perez M."/>
            <person name="De La Torre J."/>
            <person name="Picazo A."/>
            <person name="Camacho A."/>
            <person name="Rodriguez-Valera F."/>
        </authorList>
    </citation>
    <scope>NUCLEOTIDE SEQUENCE [LARGE SCALE GENOMIC DNA]</scope>
    <source>
        <strain evidence="2">MED-G24</strain>
    </source>
</reference>
<dbReference type="InterPro" id="IPR042194">
    <property type="entry name" value="FHIPEP_1"/>
</dbReference>
<accession>A0A2A5WT74</accession>
<feature type="region of interest" description="Disordered" evidence="1">
    <location>
        <begin position="1"/>
        <end position="34"/>
    </location>
</feature>
<dbReference type="Pfam" id="PF00771">
    <property type="entry name" value="FHIPEP"/>
    <property type="match status" value="2"/>
</dbReference>
<comment type="caution">
    <text evidence="2">The sequence shown here is derived from an EMBL/GenBank/DDBJ whole genome shotgun (WGS) entry which is preliminary data.</text>
</comment>
<gene>
    <name evidence="2" type="ORF">CNE99_05885</name>
</gene>
<evidence type="ECO:0000313" key="2">
    <source>
        <dbReference type="EMBL" id="PDH39326.1"/>
    </source>
</evidence>
<dbReference type="Gene3D" id="3.40.30.60">
    <property type="entry name" value="FHIPEP family, domain 1"/>
    <property type="match status" value="1"/>
</dbReference>
<dbReference type="PANTHER" id="PTHR30161">
    <property type="entry name" value="FLAGELLAR EXPORT PROTEIN, MEMBRANE FLHA SUBUNIT-RELATED"/>
    <property type="match status" value="1"/>
</dbReference>